<evidence type="ECO:0008006" key="4">
    <source>
        <dbReference type="Google" id="ProtNLM"/>
    </source>
</evidence>
<feature type="transmembrane region" description="Helical" evidence="1">
    <location>
        <begin position="145"/>
        <end position="170"/>
    </location>
</feature>
<keyword evidence="1" id="KW-0472">Membrane</keyword>
<evidence type="ECO:0000313" key="3">
    <source>
        <dbReference type="Proteomes" id="UP001234798"/>
    </source>
</evidence>
<name>A0ABY9M8I4_9BURK</name>
<gene>
    <name evidence="2" type="ORF">RAS12_11345</name>
</gene>
<feature type="transmembrane region" description="Helical" evidence="1">
    <location>
        <begin position="20"/>
        <end position="46"/>
    </location>
</feature>
<feature type="transmembrane region" description="Helical" evidence="1">
    <location>
        <begin position="58"/>
        <end position="79"/>
    </location>
</feature>
<feature type="transmembrane region" description="Helical" evidence="1">
    <location>
        <begin position="113"/>
        <end position="133"/>
    </location>
</feature>
<protein>
    <recommendedName>
        <fullName evidence="4">Transmembrane protein</fullName>
    </recommendedName>
</protein>
<evidence type="ECO:0000256" key="1">
    <source>
        <dbReference type="SAM" id="Phobius"/>
    </source>
</evidence>
<reference evidence="2 3" key="1">
    <citation type="submission" date="2023-08" db="EMBL/GenBank/DDBJ databases">
        <title>Achromobacter seleniivolatilans sp. nov., isolated from seleniferous soil.</title>
        <authorList>
            <person name="Zhang S."/>
            <person name="Li K."/>
            <person name="Peng J."/>
            <person name="Zhao Q."/>
            <person name="Wang H."/>
            <person name="Guo Y."/>
        </authorList>
    </citation>
    <scope>NUCLEOTIDE SEQUENCE [LARGE SCALE GENOMIC DNA]</scope>
    <source>
        <strain evidence="2 3">R39</strain>
    </source>
</reference>
<sequence>MDDALAKPIWSGGAAGLKYLALFVLLVVTVIQLLSVTGNIPILIYFSMPNSLSPVRNPTGEALFFALVIAALLVLWIPVMVLCRAMALSLVNVAVSGQYGLRTLREKIRFGRWPLLVALFFLIASAGATAAAIPRAQYHLSVSSVAFSAGGIVVCVALLVVVVAMSAVAYRESRVNGSVGASGAN</sequence>
<accession>A0ABY9M8I4</accession>
<keyword evidence="1" id="KW-1133">Transmembrane helix</keyword>
<dbReference type="EMBL" id="CP132976">
    <property type="protein sequence ID" value="WMD22938.1"/>
    <property type="molecule type" value="Genomic_DNA"/>
</dbReference>
<dbReference type="RefSeq" id="WP_306948385.1">
    <property type="nucleotide sequence ID" value="NZ_CP132976.1"/>
</dbReference>
<keyword evidence="1" id="KW-0812">Transmembrane</keyword>
<evidence type="ECO:0000313" key="2">
    <source>
        <dbReference type="EMBL" id="WMD22938.1"/>
    </source>
</evidence>
<dbReference type="Proteomes" id="UP001234798">
    <property type="component" value="Chromosome"/>
</dbReference>
<keyword evidence="3" id="KW-1185">Reference proteome</keyword>
<proteinExistence type="predicted"/>
<organism evidence="2 3">
    <name type="scientific">Achromobacter seleniivolatilans</name>
    <dbReference type="NCBI Taxonomy" id="3047478"/>
    <lineage>
        <taxon>Bacteria</taxon>
        <taxon>Pseudomonadati</taxon>
        <taxon>Pseudomonadota</taxon>
        <taxon>Betaproteobacteria</taxon>
        <taxon>Burkholderiales</taxon>
        <taxon>Alcaligenaceae</taxon>
        <taxon>Achromobacter</taxon>
    </lineage>
</organism>